<proteinExistence type="inferred from homology"/>
<accession>E6SP30</accession>
<dbReference type="REBASE" id="31565">
    <property type="entry name" value="M.Bhe36ORF1820P"/>
</dbReference>
<name>E6SP30_BACT6</name>
<dbReference type="EMBL" id="CP002352">
    <property type="protein sequence ID" value="ADV43800.1"/>
    <property type="molecule type" value="Genomic_DNA"/>
</dbReference>
<reference key="1">
    <citation type="submission" date="2010-11" db="EMBL/GenBank/DDBJ databases">
        <title>The complete genome of Bacteroides helcogenes P 36-108.</title>
        <authorList>
            <consortium name="US DOE Joint Genome Institute (JGI-PGF)"/>
            <person name="Lucas S."/>
            <person name="Copeland A."/>
            <person name="Lapidus A."/>
            <person name="Bruce D."/>
            <person name="Goodwin L."/>
            <person name="Pitluck S."/>
            <person name="Kyrpides N."/>
            <person name="Mavromatis K."/>
            <person name="Ivanova N."/>
            <person name="Zeytun A."/>
            <person name="Brettin T."/>
            <person name="Detter J.C."/>
            <person name="Tapia R."/>
            <person name="Han C."/>
            <person name="Land M."/>
            <person name="Hauser L."/>
            <person name="Markowitz V."/>
            <person name="Cheng J.-F."/>
            <person name="Hugenholtz P."/>
            <person name="Woyke T."/>
            <person name="Wu D."/>
            <person name="Gronow S."/>
            <person name="Wellnitz S."/>
            <person name="Brambilla E."/>
            <person name="Klenk H.-P."/>
            <person name="Eisen J.A."/>
        </authorList>
    </citation>
    <scope>NUCLEOTIDE SEQUENCE</scope>
    <source>
        <strain>P 36-108</strain>
    </source>
</reference>
<dbReference type="eggNOG" id="COG0863">
    <property type="taxonomic scope" value="Bacteria"/>
</dbReference>
<dbReference type="GO" id="GO:0009007">
    <property type="term" value="F:site-specific DNA-methyltransferase (adenine-specific) activity"/>
    <property type="evidence" value="ECO:0007669"/>
    <property type="project" value="TreeGrafter"/>
</dbReference>
<dbReference type="SUPFAM" id="SSF53335">
    <property type="entry name" value="S-adenosyl-L-methionine-dependent methyltransferases"/>
    <property type="match status" value="1"/>
</dbReference>
<dbReference type="InterPro" id="IPR029063">
    <property type="entry name" value="SAM-dependent_MTases_sf"/>
</dbReference>
<gene>
    <name evidence="5" type="ordered locus">Bache_1820</name>
</gene>
<comment type="similarity">
    <text evidence="1">Belongs to the N(4)/N(6)-methyltransferase family.</text>
</comment>
<keyword evidence="2 5" id="KW-0489">Methyltransferase</keyword>
<evidence type="ECO:0000256" key="2">
    <source>
        <dbReference type="ARBA" id="ARBA00022603"/>
    </source>
</evidence>
<dbReference type="InterPro" id="IPR002941">
    <property type="entry name" value="DNA_methylase_N4/N6"/>
</dbReference>
<keyword evidence="6" id="KW-1185">Reference proteome</keyword>
<evidence type="ECO:0000256" key="3">
    <source>
        <dbReference type="ARBA" id="ARBA00022679"/>
    </source>
</evidence>
<evidence type="ECO:0000259" key="4">
    <source>
        <dbReference type="Pfam" id="PF01555"/>
    </source>
</evidence>
<dbReference type="InterPro" id="IPR001091">
    <property type="entry name" value="RM_Methyltransferase"/>
</dbReference>
<dbReference type="eggNOG" id="COG2189">
    <property type="taxonomic scope" value="Bacteria"/>
</dbReference>
<protein>
    <submittedName>
        <fullName evidence="5">DNA methylase N-4/N-6 domain protein</fullName>
    </submittedName>
</protein>
<feature type="domain" description="DNA methylase N-4/N-6" evidence="4">
    <location>
        <begin position="250"/>
        <end position="474"/>
    </location>
</feature>
<organism evidence="5 6">
    <name type="scientific">Bacteroides helcogenes (strain ATCC 35417 / DSM 20613 / JCM 6297 / CCUG 15421 / P 36-108)</name>
    <dbReference type="NCBI Taxonomy" id="693979"/>
    <lineage>
        <taxon>Bacteria</taxon>
        <taxon>Pseudomonadati</taxon>
        <taxon>Bacteroidota</taxon>
        <taxon>Bacteroidia</taxon>
        <taxon>Bacteroidales</taxon>
        <taxon>Bacteroidaceae</taxon>
        <taxon>Bacteroides</taxon>
    </lineage>
</organism>
<dbReference type="OrthoDB" id="9800801at2"/>
<dbReference type="PANTHER" id="PTHR13370">
    <property type="entry name" value="RNA METHYLASE-RELATED"/>
    <property type="match status" value="1"/>
</dbReference>
<reference evidence="5 6" key="2">
    <citation type="journal article" date="2011" name="Stand. Genomic Sci.">
        <title>Complete genome sequence of Bacteroides helcogenes type strain (P 36-108).</title>
        <authorList>
            <person name="Pati A."/>
            <person name="Gronow S."/>
            <person name="Zeytun A."/>
            <person name="Lapidus A."/>
            <person name="Nolan M."/>
            <person name="Hammon N."/>
            <person name="Deshpande S."/>
            <person name="Cheng J.F."/>
            <person name="Tapia R."/>
            <person name="Han C."/>
            <person name="Goodwin L."/>
            <person name="Pitluck S."/>
            <person name="Liolios K."/>
            <person name="Pagani I."/>
            <person name="Ivanova N."/>
            <person name="Mavromatis K."/>
            <person name="Chen A."/>
            <person name="Palaniappan K."/>
            <person name="Land M."/>
            <person name="Hauser L."/>
            <person name="Chang Y.J."/>
            <person name="Jeffries C.D."/>
            <person name="Detter J.C."/>
            <person name="Brambilla E."/>
            <person name="Rohde M."/>
            <person name="Goker M."/>
            <person name="Woyke T."/>
            <person name="Bristow J."/>
            <person name="Eisen J.A."/>
            <person name="Markowitz V."/>
            <person name="Hugenholtz P."/>
            <person name="Kyrpides N.C."/>
            <person name="Klenk H.P."/>
            <person name="Lucas S."/>
        </authorList>
    </citation>
    <scope>NUCLEOTIDE SEQUENCE [LARGE SCALE GENOMIC DNA]</scope>
    <source>
        <strain evidence="6">ATCC 35417 / DSM 20613 / JCM 6297 / CCUG 15421 / P 36-108</strain>
    </source>
</reference>
<dbReference type="PRINTS" id="PR00508">
    <property type="entry name" value="S21N4MTFRASE"/>
</dbReference>
<dbReference type="RefSeq" id="WP_013547394.1">
    <property type="nucleotide sequence ID" value="NC_014933.1"/>
</dbReference>
<evidence type="ECO:0000313" key="5">
    <source>
        <dbReference type="EMBL" id="ADV43800.1"/>
    </source>
</evidence>
<keyword evidence="3" id="KW-0808">Transferase</keyword>
<dbReference type="GO" id="GO:0003677">
    <property type="term" value="F:DNA binding"/>
    <property type="evidence" value="ECO:0007669"/>
    <property type="project" value="InterPro"/>
</dbReference>
<evidence type="ECO:0000313" key="6">
    <source>
        <dbReference type="Proteomes" id="UP000008630"/>
    </source>
</evidence>
<dbReference type="GO" id="GO:0032259">
    <property type="term" value="P:methylation"/>
    <property type="evidence" value="ECO:0007669"/>
    <property type="project" value="UniProtKB-KW"/>
</dbReference>
<sequence>MSHLSELENRLSLNTIESLSNPAESIEDVYYIKYPYYTSLKNISTLDTMISDLNFFIEHLGENATISILSSPLFIAEFLSKLTNKAYIKLWVGVKLIKPVNTTKGQLPQHHAALAVITRYKGMLKHAKTRIAYTFCPFCEKTTKDYGGKKHLYHEYGTIMSDVWRDIAIDYENDTLIIDRLRDIFGISPYKNLKYLDLTNKYLHTDCTIDKSINIPVGEIETFNYKGNTNSVIINDDCLKILKELPSNSVDFCFADPPYNVNKKYDNCNDDIDIIEYFQWCDKWIMELARIIKPGKTVAILNIPQWAIRHFQCLNKLLKFQDWIIWEGLSVPVRMIMPAHYSVICFTKGEANDLPFYHLKHSPLEINSINTYKEFYCIRNSCIKKRAKENIIDKVQVTNLWWDIHRLKHNSQRVDHPTQLPPMFMERLISIFTNEGDLVLDPFNGSGTTSLCAEMLGRKYFGIELSSKYYDIAIKRHVDLQAGINPFGKHSETPKAKNSLVKRLKKQKYEVEKKTLQLEVKRISQLVNRTPTRDGVITYSDYPIKYYDDYFINWGEVTAAIRTTGMQNVENKKDYDFIINKKTL</sequence>
<dbReference type="KEGG" id="bhl:Bache_1820"/>
<dbReference type="InterPro" id="IPR002052">
    <property type="entry name" value="DNA_methylase_N6_adenine_CS"/>
</dbReference>
<dbReference type="Proteomes" id="UP000008630">
    <property type="component" value="Chromosome"/>
</dbReference>
<dbReference type="Pfam" id="PF01555">
    <property type="entry name" value="N6_N4_Mtase"/>
    <property type="match status" value="1"/>
</dbReference>
<dbReference type="PROSITE" id="PS00092">
    <property type="entry name" value="N6_MTASE"/>
    <property type="match status" value="1"/>
</dbReference>
<dbReference type="Gene3D" id="3.40.50.150">
    <property type="entry name" value="Vaccinia Virus protein VP39"/>
    <property type="match status" value="1"/>
</dbReference>
<dbReference type="HOGENOM" id="CLU_463676_0_0_10"/>
<evidence type="ECO:0000256" key="1">
    <source>
        <dbReference type="ARBA" id="ARBA00006594"/>
    </source>
</evidence>
<dbReference type="GO" id="GO:0008170">
    <property type="term" value="F:N-methyltransferase activity"/>
    <property type="evidence" value="ECO:0007669"/>
    <property type="project" value="InterPro"/>
</dbReference>
<dbReference type="GO" id="GO:0005737">
    <property type="term" value="C:cytoplasm"/>
    <property type="evidence" value="ECO:0007669"/>
    <property type="project" value="TreeGrafter"/>
</dbReference>
<dbReference type="PANTHER" id="PTHR13370:SF3">
    <property type="entry name" value="TRNA (GUANINE(10)-N2)-METHYLTRANSFERASE HOMOLOG"/>
    <property type="match status" value="1"/>
</dbReference>
<dbReference type="AlphaFoldDB" id="E6SP30"/>